<gene>
    <name evidence="7" type="ORF">BS47DRAFT_1245535</name>
</gene>
<dbReference type="Proteomes" id="UP000886523">
    <property type="component" value="Unassembled WGS sequence"/>
</dbReference>
<dbReference type="AlphaFoldDB" id="A0A9P6DXS1"/>
<evidence type="ECO:0000256" key="2">
    <source>
        <dbReference type="ARBA" id="ARBA00023125"/>
    </source>
</evidence>
<evidence type="ECO:0000256" key="3">
    <source>
        <dbReference type="ARBA" id="ARBA00023235"/>
    </source>
</evidence>
<organism evidence="7 8">
    <name type="scientific">Hydnum rufescens UP504</name>
    <dbReference type="NCBI Taxonomy" id="1448309"/>
    <lineage>
        <taxon>Eukaryota</taxon>
        <taxon>Fungi</taxon>
        <taxon>Dikarya</taxon>
        <taxon>Basidiomycota</taxon>
        <taxon>Agaricomycotina</taxon>
        <taxon>Agaricomycetes</taxon>
        <taxon>Cantharellales</taxon>
        <taxon>Hydnaceae</taxon>
        <taxon>Hydnum</taxon>
    </lineage>
</organism>
<dbReference type="PANTHER" id="PTHR13710">
    <property type="entry name" value="DNA HELICASE RECQ FAMILY MEMBER"/>
    <property type="match status" value="1"/>
</dbReference>
<keyword evidence="2" id="KW-0238">DNA-binding</keyword>
<name>A0A9P6DXS1_9AGAM</name>
<dbReference type="GO" id="GO:0005737">
    <property type="term" value="C:cytoplasm"/>
    <property type="evidence" value="ECO:0007669"/>
    <property type="project" value="TreeGrafter"/>
</dbReference>
<reference evidence="7" key="1">
    <citation type="journal article" date="2020" name="Nat. Commun.">
        <title>Large-scale genome sequencing of mycorrhizal fungi provides insights into the early evolution of symbiotic traits.</title>
        <authorList>
            <person name="Miyauchi S."/>
            <person name="Kiss E."/>
            <person name="Kuo A."/>
            <person name="Drula E."/>
            <person name="Kohler A."/>
            <person name="Sanchez-Garcia M."/>
            <person name="Morin E."/>
            <person name="Andreopoulos B."/>
            <person name="Barry K.W."/>
            <person name="Bonito G."/>
            <person name="Buee M."/>
            <person name="Carver A."/>
            <person name="Chen C."/>
            <person name="Cichocki N."/>
            <person name="Clum A."/>
            <person name="Culley D."/>
            <person name="Crous P.W."/>
            <person name="Fauchery L."/>
            <person name="Girlanda M."/>
            <person name="Hayes R.D."/>
            <person name="Keri Z."/>
            <person name="LaButti K."/>
            <person name="Lipzen A."/>
            <person name="Lombard V."/>
            <person name="Magnuson J."/>
            <person name="Maillard F."/>
            <person name="Murat C."/>
            <person name="Nolan M."/>
            <person name="Ohm R.A."/>
            <person name="Pangilinan J."/>
            <person name="Pereira M.F."/>
            <person name="Perotto S."/>
            <person name="Peter M."/>
            <person name="Pfister S."/>
            <person name="Riley R."/>
            <person name="Sitrit Y."/>
            <person name="Stielow J.B."/>
            <person name="Szollosi G."/>
            <person name="Zifcakova L."/>
            <person name="Stursova M."/>
            <person name="Spatafora J.W."/>
            <person name="Tedersoo L."/>
            <person name="Vaario L.M."/>
            <person name="Yamada A."/>
            <person name="Yan M."/>
            <person name="Wang P."/>
            <person name="Xu J."/>
            <person name="Bruns T."/>
            <person name="Baldrian P."/>
            <person name="Vilgalys R."/>
            <person name="Dunand C."/>
            <person name="Henrissat B."/>
            <person name="Grigoriev I.V."/>
            <person name="Hibbett D."/>
            <person name="Nagy L.G."/>
            <person name="Martin F.M."/>
        </authorList>
    </citation>
    <scope>NUCLEOTIDE SEQUENCE</scope>
    <source>
        <strain evidence="7">UP504</strain>
    </source>
</reference>
<feature type="non-terminal residue" evidence="7">
    <location>
        <position position="155"/>
    </location>
</feature>
<evidence type="ECO:0000313" key="7">
    <source>
        <dbReference type="EMBL" id="KAF9515169.1"/>
    </source>
</evidence>
<dbReference type="OrthoDB" id="10261556at2759"/>
<feature type="non-terminal residue" evidence="7">
    <location>
        <position position="1"/>
    </location>
</feature>
<keyword evidence="8" id="KW-1185">Reference proteome</keyword>
<protein>
    <recommendedName>
        <fullName evidence="5">DNA 3'-5' helicase</fullName>
        <ecNumber evidence="5">5.6.2.4</ecNumber>
    </recommendedName>
</protein>
<dbReference type="GO" id="GO:0009378">
    <property type="term" value="F:four-way junction helicase activity"/>
    <property type="evidence" value="ECO:0007669"/>
    <property type="project" value="TreeGrafter"/>
</dbReference>
<dbReference type="GO" id="GO:0043138">
    <property type="term" value="F:3'-5' DNA helicase activity"/>
    <property type="evidence" value="ECO:0007669"/>
    <property type="project" value="UniProtKB-EC"/>
</dbReference>
<evidence type="ECO:0000256" key="4">
    <source>
        <dbReference type="ARBA" id="ARBA00034617"/>
    </source>
</evidence>
<accession>A0A9P6DXS1</accession>
<dbReference type="GO" id="GO:0000724">
    <property type="term" value="P:double-strand break repair via homologous recombination"/>
    <property type="evidence" value="ECO:0007669"/>
    <property type="project" value="TreeGrafter"/>
</dbReference>
<sequence>IKLSNNHPNILLSVQEMEHSKTSFRDLDFVVNINAKNESELQRTMVYFDTYGQASAAAEYLRSKLCFAFNQAVPPIAHYHADMSKLYKSRTMGAFKHGEIIILCATEAAGMGCDIRDISLVVQFGLPKTLCTWVQRLGRCSRDEKIRGEAILLVE</sequence>
<proteinExistence type="inferred from homology"/>
<dbReference type="Gene3D" id="3.40.50.300">
    <property type="entry name" value="P-loop containing nucleotide triphosphate hydrolases"/>
    <property type="match status" value="1"/>
</dbReference>
<dbReference type="InterPro" id="IPR027417">
    <property type="entry name" value="P-loop_NTPase"/>
</dbReference>
<feature type="domain" description="Helicase C-terminal" evidence="6">
    <location>
        <begin position="25"/>
        <end position="155"/>
    </location>
</feature>
<comment type="caution">
    <text evidence="7">The sequence shown here is derived from an EMBL/GenBank/DDBJ whole genome shotgun (WGS) entry which is preliminary data.</text>
</comment>
<dbReference type="InterPro" id="IPR001650">
    <property type="entry name" value="Helicase_C-like"/>
</dbReference>
<evidence type="ECO:0000256" key="1">
    <source>
        <dbReference type="ARBA" id="ARBA00005446"/>
    </source>
</evidence>
<dbReference type="EMBL" id="MU128953">
    <property type="protein sequence ID" value="KAF9515169.1"/>
    <property type="molecule type" value="Genomic_DNA"/>
</dbReference>
<dbReference type="SMART" id="SM00490">
    <property type="entry name" value="HELICc"/>
    <property type="match status" value="1"/>
</dbReference>
<dbReference type="SUPFAM" id="SSF52540">
    <property type="entry name" value="P-loop containing nucleoside triphosphate hydrolases"/>
    <property type="match status" value="1"/>
</dbReference>
<evidence type="ECO:0000259" key="6">
    <source>
        <dbReference type="PROSITE" id="PS51194"/>
    </source>
</evidence>
<dbReference type="EC" id="5.6.2.4" evidence="5"/>
<dbReference type="PROSITE" id="PS51194">
    <property type="entry name" value="HELICASE_CTER"/>
    <property type="match status" value="1"/>
</dbReference>
<evidence type="ECO:0000313" key="8">
    <source>
        <dbReference type="Proteomes" id="UP000886523"/>
    </source>
</evidence>
<keyword evidence="3" id="KW-0413">Isomerase</keyword>
<dbReference type="GO" id="GO:0003677">
    <property type="term" value="F:DNA binding"/>
    <property type="evidence" value="ECO:0007669"/>
    <property type="project" value="UniProtKB-KW"/>
</dbReference>
<comment type="catalytic activity">
    <reaction evidence="4">
        <text>Couples ATP hydrolysis with the unwinding of duplex DNA by translocating in the 3'-5' direction.</text>
        <dbReference type="EC" id="5.6.2.4"/>
    </reaction>
</comment>
<dbReference type="GO" id="GO:0005694">
    <property type="term" value="C:chromosome"/>
    <property type="evidence" value="ECO:0007669"/>
    <property type="project" value="TreeGrafter"/>
</dbReference>
<comment type="similarity">
    <text evidence="1">Belongs to the helicase family. RecQ subfamily.</text>
</comment>
<evidence type="ECO:0000256" key="5">
    <source>
        <dbReference type="ARBA" id="ARBA00034808"/>
    </source>
</evidence>
<dbReference type="PANTHER" id="PTHR13710:SF105">
    <property type="entry name" value="ATP-DEPENDENT DNA HELICASE Q1"/>
    <property type="match status" value="1"/>
</dbReference>
<dbReference type="Pfam" id="PF00271">
    <property type="entry name" value="Helicase_C"/>
    <property type="match status" value="1"/>
</dbReference>